<dbReference type="AlphaFoldDB" id="A0A699VHS9"/>
<organism evidence="2">
    <name type="scientific">Tanacetum cinerariifolium</name>
    <name type="common">Dalmatian daisy</name>
    <name type="synonym">Chrysanthemum cinerariifolium</name>
    <dbReference type="NCBI Taxonomy" id="118510"/>
    <lineage>
        <taxon>Eukaryota</taxon>
        <taxon>Viridiplantae</taxon>
        <taxon>Streptophyta</taxon>
        <taxon>Embryophyta</taxon>
        <taxon>Tracheophyta</taxon>
        <taxon>Spermatophyta</taxon>
        <taxon>Magnoliopsida</taxon>
        <taxon>eudicotyledons</taxon>
        <taxon>Gunneridae</taxon>
        <taxon>Pentapetalae</taxon>
        <taxon>asterids</taxon>
        <taxon>campanulids</taxon>
        <taxon>Asterales</taxon>
        <taxon>Asteraceae</taxon>
        <taxon>Asteroideae</taxon>
        <taxon>Anthemideae</taxon>
        <taxon>Anthemidinae</taxon>
        <taxon>Tanacetum</taxon>
    </lineage>
</organism>
<feature type="region of interest" description="Disordered" evidence="1">
    <location>
        <begin position="124"/>
        <end position="171"/>
    </location>
</feature>
<sequence length="171" mass="18338">STPVASSALLRRVMILAPGQPIPHGRPYRYHPNEPVHMMTARKRFGSLPTHHLSVRHSVDYSSSNHFASNDSSRDSSSSSSSKTSSDPSSDDLLDSSLDHSLPAPSLGMRPSYHLCLLVPSIPRSSTTITDRPSHDSSSTSPSRKRSRSPVASVPLSSPIPRASTSACANL</sequence>
<gene>
    <name evidence="2" type="ORF">Tci_905005</name>
</gene>
<accession>A0A699VHS9</accession>
<reference evidence="2" key="1">
    <citation type="journal article" date="2019" name="Sci. Rep.">
        <title>Draft genome of Tanacetum cinerariifolium, the natural source of mosquito coil.</title>
        <authorList>
            <person name="Yamashiro T."/>
            <person name="Shiraishi A."/>
            <person name="Satake H."/>
            <person name="Nakayama K."/>
        </authorList>
    </citation>
    <scope>NUCLEOTIDE SEQUENCE</scope>
</reference>
<evidence type="ECO:0000313" key="2">
    <source>
        <dbReference type="EMBL" id="GFD33036.1"/>
    </source>
</evidence>
<feature type="region of interest" description="Disordered" evidence="1">
    <location>
        <begin position="65"/>
        <end position="105"/>
    </location>
</feature>
<protein>
    <submittedName>
        <fullName evidence="2">Uncharacterized protein</fullName>
    </submittedName>
</protein>
<feature type="non-terminal residue" evidence="2">
    <location>
        <position position="1"/>
    </location>
</feature>
<feature type="non-terminal residue" evidence="2">
    <location>
        <position position="171"/>
    </location>
</feature>
<evidence type="ECO:0000256" key="1">
    <source>
        <dbReference type="SAM" id="MobiDB-lite"/>
    </source>
</evidence>
<feature type="compositionally biased region" description="Low complexity" evidence="1">
    <location>
        <begin position="65"/>
        <end position="88"/>
    </location>
</feature>
<proteinExistence type="predicted"/>
<comment type="caution">
    <text evidence="2">The sequence shown here is derived from an EMBL/GenBank/DDBJ whole genome shotgun (WGS) entry which is preliminary data.</text>
</comment>
<feature type="compositionally biased region" description="Low complexity" evidence="1">
    <location>
        <begin position="95"/>
        <end position="105"/>
    </location>
</feature>
<name>A0A699VHS9_TANCI</name>
<dbReference type="EMBL" id="BKCJ011430842">
    <property type="protein sequence ID" value="GFD33036.1"/>
    <property type="molecule type" value="Genomic_DNA"/>
</dbReference>